<reference evidence="2 3" key="1">
    <citation type="submission" date="2023-05" db="EMBL/GenBank/DDBJ databases">
        <title>B98-5 Cell Line De Novo Hybrid Assembly: An Optical Mapping Approach.</title>
        <authorList>
            <person name="Kananen K."/>
            <person name="Auerbach J.A."/>
            <person name="Kautto E."/>
            <person name="Blachly J.S."/>
        </authorList>
    </citation>
    <scope>NUCLEOTIDE SEQUENCE [LARGE SCALE GENOMIC DNA]</scope>
    <source>
        <strain evidence="2">B95-8</strain>
        <tissue evidence="2">Cell line</tissue>
    </source>
</reference>
<organism evidence="2 3">
    <name type="scientific">Saguinus oedipus</name>
    <name type="common">Cotton-top tamarin</name>
    <name type="synonym">Oedipomidas oedipus</name>
    <dbReference type="NCBI Taxonomy" id="9490"/>
    <lineage>
        <taxon>Eukaryota</taxon>
        <taxon>Metazoa</taxon>
        <taxon>Chordata</taxon>
        <taxon>Craniata</taxon>
        <taxon>Vertebrata</taxon>
        <taxon>Euteleostomi</taxon>
        <taxon>Mammalia</taxon>
        <taxon>Eutheria</taxon>
        <taxon>Euarchontoglires</taxon>
        <taxon>Primates</taxon>
        <taxon>Haplorrhini</taxon>
        <taxon>Platyrrhini</taxon>
        <taxon>Cebidae</taxon>
        <taxon>Callitrichinae</taxon>
        <taxon>Saguinus</taxon>
    </lineage>
</organism>
<feature type="non-terminal residue" evidence="2">
    <location>
        <position position="1"/>
    </location>
</feature>
<evidence type="ECO:0000256" key="1">
    <source>
        <dbReference type="SAM" id="MobiDB-lite"/>
    </source>
</evidence>
<evidence type="ECO:0000313" key="2">
    <source>
        <dbReference type="EMBL" id="KAK2085200.1"/>
    </source>
</evidence>
<name>A0ABQ9TKV0_SAGOE</name>
<dbReference type="EMBL" id="JASSZA010000021">
    <property type="protein sequence ID" value="KAK2085200.1"/>
    <property type="molecule type" value="Genomic_DNA"/>
</dbReference>
<gene>
    <name evidence="2" type="ORF">P7K49_036500</name>
</gene>
<evidence type="ECO:0000313" key="3">
    <source>
        <dbReference type="Proteomes" id="UP001266305"/>
    </source>
</evidence>
<comment type="caution">
    <text evidence="2">The sequence shown here is derived from an EMBL/GenBank/DDBJ whole genome shotgun (WGS) entry which is preliminary data.</text>
</comment>
<proteinExistence type="predicted"/>
<sequence length="83" mass="9122">VCPTYLHLPGEELTKTTPKPPNTGSPAYYEPGGTASSPAGTRLEILIILPSRLDTRYRAVTFHSPRRITVSPLALWTLETCRS</sequence>
<dbReference type="Proteomes" id="UP001266305">
    <property type="component" value="Unassembled WGS sequence"/>
</dbReference>
<accession>A0ABQ9TKV0</accession>
<feature type="region of interest" description="Disordered" evidence="1">
    <location>
        <begin position="8"/>
        <end position="36"/>
    </location>
</feature>
<keyword evidence="3" id="KW-1185">Reference proteome</keyword>
<feature type="non-terminal residue" evidence="2">
    <location>
        <position position="83"/>
    </location>
</feature>
<protein>
    <submittedName>
        <fullName evidence="2">Uncharacterized protein</fullName>
    </submittedName>
</protein>